<proteinExistence type="inferred from homology"/>
<dbReference type="PROSITE" id="PS50928">
    <property type="entry name" value="ABC_TM1"/>
    <property type="match status" value="1"/>
</dbReference>
<evidence type="ECO:0000256" key="1">
    <source>
        <dbReference type="ARBA" id="ARBA00004651"/>
    </source>
</evidence>
<comment type="subcellular location">
    <subcellularLocation>
        <location evidence="1 7">Cell membrane</location>
        <topology evidence="1 7">Multi-pass membrane protein</topology>
    </subcellularLocation>
</comment>
<accession>A0A512NGI2</accession>
<feature type="transmembrane region" description="Helical" evidence="7">
    <location>
        <begin position="221"/>
        <end position="243"/>
    </location>
</feature>
<dbReference type="Gene3D" id="1.10.3720.10">
    <property type="entry name" value="MetI-like"/>
    <property type="match status" value="1"/>
</dbReference>
<feature type="transmembrane region" description="Helical" evidence="7">
    <location>
        <begin position="183"/>
        <end position="201"/>
    </location>
</feature>
<dbReference type="PANTHER" id="PTHR30151:SF0">
    <property type="entry name" value="ABC TRANSPORTER PERMEASE PROTEIN MJ0413-RELATED"/>
    <property type="match status" value="1"/>
</dbReference>
<evidence type="ECO:0000313" key="9">
    <source>
        <dbReference type="EMBL" id="GEP58048.1"/>
    </source>
</evidence>
<dbReference type="Proteomes" id="UP000321058">
    <property type="component" value="Unassembled WGS sequence"/>
</dbReference>
<dbReference type="GO" id="GO:0055085">
    <property type="term" value="P:transmembrane transport"/>
    <property type="evidence" value="ECO:0007669"/>
    <property type="project" value="InterPro"/>
</dbReference>
<keyword evidence="3" id="KW-1003">Cell membrane</keyword>
<dbReference type="RefSeq" id="WP_147152911.1">
    <property type="nucleotide sequence ID" value="NZ_BKAJ01000092.1"/>
</dbReference>
<feature type="transmembrane region" description="Helical" evidence="7">
    <location>
        <begin position="126"/>
        <end position="145"/>
    </location>
</feature>
<dbReference type="OrthoDB" id="8138334at2"/>
<feature type="domain" description="ABC transmembrane type-1" evidence="8">
    <location>
        <begin position="60"/>
        <end position="240"/>
    </location>
</feature>
<name>A0A512NGI2_9HYPH</name>
<evidence type="ECO:0000256" key="7">
    <source>
        <dbReference type="RuleBase" id="RU363032"/>
    </source>
</evidence>
<evidence type="ECO:0000256" key="2">
    <source>
        <dbReference type="ARBA" id="ARBA00022448"/>
    </source>
</evidence>
<evidence type="ECO:0000256" key="4">
    <source>
        <dbReference type="ARBA" id="ARBA00022692"/>
    </source>
</evidence>
<dbReference type="InterPro" id="IPR035906">
    <property type="entry name" value="MetI-like_sf"/>
</dbReference>
<evidence type="ECO:0000256" key="6">
    <source>
        <dbReference type="ARBA" id="ARBA00023136"/>
    </source>
</evidence>
<keyword evidence="6 7" id="KW-0472">Membrane</keyword>
<reference evidence="9 10" key="1">
    <citation type="submission" date="2019-07" db="EMBL/GenBank/DDBJ databases">
        <title>Whole genome shotgun sequence of Reyranella soli NBRC 108950.</title>
        <authorList>
            <person name="Hosoyama A."/>
            <person name="Uohara A."/>
            <person name="Ohji S."/>
            <person name="Ichikawa N."/>
        </authorList>
    </citation>
    <scope>NUCLEOTIDE SEQUENCE [LARGE SCALE GENOMIC DNA]</scope>
    <source>
        <strain evidence="9 10">NBRC 108950</strain>
    </source>
</reference>
<evidence type="ECO:0000313" key="10">
    <source>
        <dbReference type="Proteomes" id="UP000321058"/>
    </source>
</evidence>
<feature type="transmembrane region" description="Helical" evidence="7">
    <location>
        <begin position="64"/>
        <end position="86"/>
    </location>
</feature>
<feature type="transmembrane region" description="Helical" evidence="7">
    <location>
        <begin position="98"/>
        <end position="120"/>
    </location>
</feature>
<dbReference type="InterPro" id="IPR000515">
    <property type="entry name" value="MetI-like"/>
</dbReference>
<dbReference type="GO" id="GO:0005886">
    <property type="term" value="C:plasma membrane"/>
    <property type="evidence" value="ECO:0007669"/>
    <property type="project" value="UniProtKB-SubCell"/>
</dbReference>
<dbReference type="AlphaFoldDB" id="A0A512NGI2"/>
<gene>
    <name evidence="9" type="ORF">RSO01_52140</name>
</gene>
<dbReference type="PANTHER" id="PTHR30151">
    <property type="entry name" value="ALKANE SULFONATE ABC TRANSPORTER-RELATED, MEMBRANE SUBUNIT"/>
    <property type="match status" value="1"/>
</dbReference>
<protein>
    <submittedName>
        <fullName evidence="9">ABC transporter permease</fullName>
    </submittedName>
</protein>
<dbReference type="CDD" id="cd06261">
    <property type="entry name" value="TM_PBP2"/>
    <property type="match status" value="1"/>
</dbReference>
<evidence type="ECO:0000259" key="8">
    <source>
        <dbReference type="PROSITE" id="PS50928"/>
    </source>
</evidence>
<evidence type="ECO:0000256" key="3">
    <source>
        <dbReference type="ARBA" id="ARBA00022475"/>
    </source>
</evidence>
<keyword evidence="5 7" id="KW-1133">Transmembrane helix</keyword>
<keyword evidence="2 7" id="KW-0813">Transport</keyword>
<comment type="similarity">
    <text evidence="7">Belongs to the binding-protein-dependent transport system permease family.</text>
</comment>
<comment type="caution">
    <text evidence="9">The sequence shown here is derived from an EMBL/GenBank/DDBJ whole genome shotgun (WGS) entry which is preliminary data.</text>
</comment>
<keyword evidence="4 7" id="KW-0812">Transmembrane</keyword>
<dbReference type="EMBL" id="BKAJ01000092">
    <property type="protein sequence ID" value="GEP58048.1"/>
    <property type="molecule type" value="Genomic_DNA"/>
</dbReference>
<dbReference type="SUPFAM" id="SSF161098">
    <property type="entry name" value="MetI-like"/>
    <property type="match status" value="1"/>
</dbReference>
<sequence>MTLSLRSLRSLRDPILVAIGLVTLWQVLHQIAGDSAVTAPAPTLAHLWEMVGQARFLPHLRETGLAFLQALAISCIGGVLVGVVLGGHRLTGEVAEPILVGLYSVPKITLYPVILLLFGLGMPAKVAFGALHGIIPVVLFTMNAVRNVNRTYLRAGRAMRLTPAQTAWHILVPATLPEIFSGLRIGFSLTLLGTMLGELFASQRGLGFLLMTAIDLHDVKTILAIAVLISAFAVLANAALLAIDRRLHRGATPEAEKT</sequence>
<keyword evidence="10" id="KW-1185">Reference proteome</keyword>
<dbReference type="Pfam" id="PF00528">
    <property type="entry name" value="BPD_transp_1"/>
    <property type="match status" value="1"/>
</dbReference>
<evidence type="ECO:0000256" key="5">
    <source>
        <dbReference type="ARBA" id="ARBA00022989"/>
    </source>
</evidence>
<organism evidence="9 10">
    <name type="scientific">Reyranella soli</name>
    <dbReference type="NCBI Taxonomy" id="1230389"/>
    <lineage>
        <taxon>Bacteria</taxon>
        <taxon>Pseudomonadati</taxon>
        <taxon>Pseudomonadota</taxon>
        <taxon>Alphaproteobacteria</taxon>
        <taxon>Hyphomicrobiales</taxon>
        <taxon>Reyranellaceae</taxon>
        <taxon>Reyranella</taxon>
    </lineage>
</organism>